<accession>W8X5M9</accession>
<feature type="chain" id="PRO_5004914951" evidence="2">
    <location>
        <begin position="26"/>
        <end position="266"/>
    </location>
</feature>
<dbReference type="InterPro" id="IPR001638">
    <property type="entry name" value="Solute-binding_3/MltF_N"/>
</dbReference>
<dbReference type="eggNOG" id="COG0834">
    <property type="taxonomic scope" value="Bacteria"/>
</dbReference>
<proteinExistence type="predicted"/>
<dbReference type="SUPFAM" id="SSF53850">
    <property type="entry name" value="Periplasmic binding protein-like II"/>
    <property type="match status" value="1"/>
</dbReference>
<feature type="signal peptide" evidence="2">
    <location>
        <begin position="1"/>
        <end position="25"/>
    </location>
</feature>
<reference evidence="4 5" key="1">
    <citation type="journal article" date="2014" name="BMC Microbiol.">
        <title>The oxygen-independent metabolism of cyclic monoterpenes in Castellaniella defragrans 65Phen.</title>
        <authorList>
            <person name="Petasch J."/>
            <person name="Disch E.M."/>
            <person name="Markert S."/>
            <person name="Becher D."/>
            <person name="Schweder T."/>
            <person name="Huttel B."/>
            <person name="Reinhardt R."/>
            <person name="Harder J."/>
        </authorList>
    </citation>
    <scope>NUCLEOTIDE SEQUENCE [LARGE SCALE GENOMIC DNA]</scope>
    <source>
        <strain evidence="4">65Phen</strain>
    </source>
</reference>
<sequence length="266" mass="28761">MQTLKHFSQAALCVLALACAAGAQANQLEDIQKKGEITIGVDISAPPYGMVDENAKQTGFDIDAARLLAESLGVKLVVVPVTGPTRVQFLRTKKVDAIMASFSITEERKKVIDFSDPYGVVPVVVGGPASEKIEGPRDLSGKAIAVTRGTTSDKIITDSTKDVPDVTIVRYQDDATTNTAVMTGQQKYIVAASSVLPEIKKTSPNTDIAFKYTAVSFPMGVGIRQNEPEFKARVNEWVAANLKNGKLNSIYQKYFFGQSLPEEMLK</sequence>
<dbReference type="Pfam" id="PF00497">
    <property type="entry name" value="SBP_bac_3"/>
    <property type="match status" value="1"/>
</dbReference>
<evidence type="ECO:0000256" key="1">
    <source>
        <dbReference type="ARBA" id="ARBA00022729"/>
    </source>
</evidence>
<dbReference type="RefSeq" id="WP_043683998.1">
    <property type="nucleotide sequence ID" value="NZ_HG916765.1"/>
</dbReference>
<dbReference type="PANTHER" id="PTHR35936">
    <property type="entry name" value="MEMBRANE-BOUND LYTIC MUREIN TRANSGLYCOSYLASE F"/>
    <property type="match status" value="1"/>
</dbReference>
<dbReference type="SMART" id="SM00062">
    <property type="entry name" value="PBPb"/>
    <property type="match status" value="1"/>
</dbReference>
<keyword evidence="1 2" id="KW-0732">Signal</keyword>
<dbReference type="KEGG" id="cdn:BN940_14406"/>
<dbReference type="PATRIC" id="fig|1437824.5.peg.2846"/>
<name>W8X5M9_CASD6</name>
<dbReference type="Proteomes" id="UP000019805">
    <property type="component" value="Chromosome"/>
</dbReference>
<dbReference type="AlphaFoldDB" id="W8X5M9"/>
<dbReference type="PROSITE" id="PS51257">
    <property type="entry name" value="PROKAR_LIPOPROTEIN"/>
    <property type="match status" value="1"/>
</dbReference>
<dbReference type="EMBL" id="HG916765">
    <property type="protein sequence ID" value="CDM25326.1"/>
    <property type="molecule type" value="Genomic_DNA"/>
</dbReference>
<dbReference type="Gene3D" id="3.40.190.10">
    <property type="entry name" value="Periplasmic binding protein-like II"/>
    <property type="match status" value="2"/>
</dbReference>
<dbReference type="OrthoDB" id="5363083at2"/>
<gene>
    <name evidence="4" type="ORF">BN940_14406</name>
</gene>
<dbReference type="PANTHER" id="PTHR35936:SF17">
    <property type="entry name" value="ARGININE-BINDING EXTRACELLULAR PROTEIN ARTP"/>
    <property type="match status" value="1"/>
</dbReference>
<evidence type="ECO:0000259" key="3">
    <source>
        <dbReference type="SMART" id="SM00062"/>
    </source>
</evidence>
<evidence type="ECO:0000256" key="2">
    <source>
        <dbReference type="SAM" id="SignalP"/>
    </source>
</evidence>
<feature type="domain" description="Solute-binding protein family 3/N-terminal" evidence="3">
    <location>
        <begin position="36"/>
        <end position="258"/>
    </location>
</feature>
<dbReference type="HOGENOM" id="CLU_019602_18_2_4"/>
<dbReference type="STRING" id="1437824.BN940_14406"/>
<keyword evidence="5" id="KW-1185">Reference proteome</keyword>
<evidence type="ECO:0000313" key="5">
    <source>
        <dbReference type="Proteomes" id="UP000019805"/>
    </source>
</evidence>
<evidence type="ECO:0000313" key="4">
    <source>
        <dbReference type="EMBL" id="CDM25326.1"/>
    </source>
</evidence>
<protein>
    <submittedName>
        <fullName evidence="4">Extracellular solute-binding protein, family 3</fullName>
    </submittedName>
</protein>
<organism evidence="4 5">
    <name type="scientific">Castellaniella defragrans (strain DSM 12143 / CCUG 39792 / 65Phen)</name>
    <name type="common">Alcaligenes defragrans</name>
    <dbReference type="NCBI Taxonomy" id="1437824"/>
    <lineage>
        <taxon>Bacteria</taxon>
        <taxon>Pseudomonadati</taxon>
        <taxon>Pseudomonadota</taxon>
        <taxon>Betaproteobacteria</taxon>
        <taxon>Burkholderiales</taxon>
        <taxon>Alcaligenaceae</taxon>
        <taxon>Castellaniella</taxon>
    </lineage>
</organism>